<reference evidence="2 3" key="1">
    <citation type="journal article" date="2016" name="Mol. Biol. Evol.">
        <title>Comparative Genomics of Early-Diverging Mushroom-Forming Fungi Provides Insights into the Origins of Lignocellulose Decay Capabilities.</title>
        <authorList>
            <person name="Nagy L.G."/>
            <person name="Riley R."/>
            <person name="Tritt A."/>
            <person name="Adam C."/>
            <person name="Daum C."/>
            <person name="Floudas D."/>
            <person name="Sun H."/>
            <person name="Yadav J.S."/>
            <person name="Pangilinan J."/>
            <person name="Larsson K.H."/>
            <person name="Matsuura K."/>
            <person name="Barry K."/>
            <person name="Labutti K."/>
            <person name="Kuo R."/>
            <person name="Ohm R.A."/>
            <person name="Bhattacharya S.S."/>
            <person name="Shirouzu T."/>
            <person name="Yoshinaga Y."/>
            <person name="Martin F.M."/>
            <person name="Grigoriev I.V."/>
            <person name="Hibbett D.S."/>
        </authorList>
    </citation>
    <scope>NUCLEOTIDE SEQUENCE [LARGE SCALE GENOMIC DNA]</scope>
    <source>
        <strain evidence="2 3">HHB12029</strain>
    </source>
</reference>
<evidence type="ECO:0000313" key="2">
    <source>
        <dbReference type="EMBL" id="KZV80854.1"/>
    </source>
</evidence>
<evidence type="ECO:0000313" key="3">
    <source>
        <dbReference type="Proteomes" id="UP000077266"/>
    </source>
</evidence>
<dbReference type="AlphaFoldDB" id="A0A165BLD8"/>
<dbReference type="PROSITE" id="PS51257">
    <property type="entry name" value="PROKAR_LIPOPROTEIN"/>
    <property type="match status" value="1"/>
</dbReference>
<feature type="transmembrane region" description="Helical" evidence="1">
    <location>
        <begin position="131"/>
        <end position="152"/>
    </location>
</feature>
<sequence length="287" mass="31688">MRFLDTVQQDILAHVVFWSSCIAFIVVMRRVRPHAQHTRSQSASLPTIIVTQDVDAEKGLVIGDQTTTLHADQPALPLSIKLWRGAAFTWALAVTFVSLMTITSSPSQMGRALKGSEFTVLDMFSFAKFSVIHQIIYIASVSVWGTSLAVSCRSPNKPLCPKQYGPDKSCESTSRLMFAAIFLPLLSAVTPTTLEGLPVYVLNGVVVPIQIVYVLQSIVSAVFTAKSCAWQHQPVPVHAEDAKCWNCYTHSERCGVMKAKLGELFCIRRRQAIRLDGATEESMVERS</sequence>
<keyword evidence="1" id="KW-1133">Transmembrane helix</keyword>
<feature type="transmembrane region" description="Helical" evidence="1">
    <location>
        <begin position="12"/>
        <end position="31"/>
    </location>
</feature>
<dbReference type="EMBL" id="KV426442">
    <property type="protein sequence ID" value="KZV80854.1"/>
    <property type="molecule type" value="Genomic_DNA"/>
</dbReference>
<protein>
    <submittedName>
        <fullName evidence="2">Uncharacterized protein</fullName>
    </submittedName>
</protein>
<accession>A0A165BLD8</accession>
<keyword evidence="3" id="KW-1185">Reference proteome</keyword>
<dbReference type="InParanoid" id="A0A165BLD8"/>
<feature type="transmembrane region" description="Helical" evidence="1">
    <location>
        <begin position="82"/>
        <end position="102"/>
    </location>
</feature>
<name>A0A165BLD8_EXIGL</name>
<gene>
    <name evidence="2" type="ORF">EXIGLDRAFT_780470</name>
</gene>
<organism evidence="2 3">
    <name type="scientific">Exidia glandulosa HHB12029</name>
    <dbReference type="NCBI Taxonomy" id="1314781"/>
    <lineage>
        <taxon>Eukaryota</taxon>
        <taxon>Fungi</taxon>
        <taxon>Dikarya</taxon>
        <taxon>Basidiomycota</taxon>
        <taxon>Agaricomycotina</taxon>
        <taxon>Agaricomycetes</taxon>
        <taxon>Auriculariales</taxon>
        <taxon>Exidiaceae</taxon>
        <taxon>Exidia</taxon>
    </lineage>
</organism>
<evidence type="ECO:0000256" key="1">
    <source>
        <dbReference type="SAM" id="Phobius"/>
    </source>
</evidence>
<proteinExistence type="predicted"/>
<dbReference type="Proteomes" id="UP000077266">
    <property type="component" value="Unassembled WGS sequence"/>
</dbReference>
<feature type="transmembrane region" description="Helical" evidence="1">
    <location>
        <begin position="173"/>
        <end position="194"/>
    </location>
</feature>
<feature type="transmembrane region" description="Helical" evidence="1">
    <location>
        <begin position="200"/>
        <end position="223"/>
    </location>
</feature>
<keyword evidence="1" id="KW-0472">Membrane</keyword>
<keyword evidence="1" id="KW-0812">Transmembrane</keyword>